<dbReference type="STRING" id="1642818.AWE51_01360"/>
<dbReference type="Pfam" id="PF13561">
    <property type="entry name" value="adh_short_C2"/>
    <property type="match status" value="1"/>
</dbReference>
<evidence type="ECO:0000313" key="2">
    <source>
        <dbReference type="EMBL" id="KZS42119.1"/>
    </source>
</evidence>
<protein>
    <submittedName>
        <fullName evidence="2">Short-chain dehydrogenase</fullName>
    </submittedName>
</protein>
<evidence type="ECO:0000313" key="3">
    <source>
        <dbReference type="Proteomes" id="UP000076715"/>
    </source>
</evidence>
<evidence type="ECO:0000256" key="1">
    <source>
        <dbReference type="ARBA" id="ARBA00006484"/>
    </source>
</evidence>
<accession>A0A162CWJ2</accession>
<dbReference type="PRINTS" id="PR00081">
    <property type="entry name" value="GDHRDH"/>
</dbReference>
<dbReference type="PANTHER" id="PTHR43975">
    <property type="entry name" value="ZGC:101858"/>
    <property type="match status" value="1"/>
</dbReference>
<comment type="similarity">
    <text evidence="1">Belongs to the short-chain dehydrogenases/reductases (SDR) family.</text>
</comment>
<organism evidence="2 3">
    <name type="scientific">Aquimarina aggregata</name>
    <dbReference type="NCBI Taxonomy" id="1642818"/>
    <lineage>
        <taxon>Bacteria</taxon>
        <taxon>Pseudomonadati</taxon>
        <taxon>Bacteroidota</taxon>
        <taxon>Flavobacteriia</taxon>
        <taxon>Flavobacteriales</taxon>
        <taxon>Flavobacteriaceae</taxon>
        <taxon>Aquimarina</taxon>
    </lineage>
</organism>
<dbReference type="CDD" id="cd05233">
    <property type="entry name" value="SDR_c"/>
    <property type="match status" value="1"/>
</dbReference>
<dbReference type="PANTHER" id="PTHR43975:SF2">
    <property type="entry name" value="EG:BACR7A4.14 PROTEIN-RELATED"/>
    <property type="match status" value="1"/>
</dbReference>
<reference evidence="2 3" key="1">
    <citation type="submission" date="2016-01" db="EMBL/GenBank/DDBJ databases">
        <title>The draft genome sequence of Aquimarina sp. RZW4-3-2.</title>
        <authorList>
            <person name="Wang Y."/>
        </authorList>
    </citation>
    <scope>NUCLEOTIDE SEQUENCE [LARGE SCALE GENOMIC DNA]</scope>
    <source>
        <strain evidence="2 3">RZW4-3-2</strain>
    </source>
</reference>
<dbReference type="Gene3D" id="3.40.50.720">
    <property type="entry name" value="NAD(P)-binding Rossmann-like Domain"/>
    <property type="match status" value="1"/>
</dbReference>
<dbReference type="SUPFAM" id="SSF51735">
    <property type="entry name" value="NAD(P)-binding Rossmann-fold domains"/>
    <property type="match status" value="1"/>
</dbReference>
<dbReference type="OrthoDB" id="9803333at2"/>
<name>A0A162CWJ2_9FLAO</name>
<dbReference type="AlphaFoldDB" id="A0A162CWJ2"/>
<dbReference type="EMBL" id="LQRT01000002">
    <property type="protein sequence ID" value="KZS42119.1"/>
    <property type="molecule type" value="Genomic_DNA"/>
</dbReference>
<dbReference type="InterPro" id="IPR036291">
    <property type="entry name" value="NAD(P)-bd_dom_sf"/>
</dbReference>
<dbReference type="Proteomes" id="UP000076715">
    <property type="component" value="Unassembled WGS sequence"/>
</dbReference>
<proteinExistence type="inferred from homology"/>
<dbReference type="RefSeq" id="WP_066309247.1">
    <property type="nucleotide sequence ID" value="NZ_CANLSS010000001.1"/>
</dbReference>
<comment type="caution">
    <text evidence="2">The sequence shown here is derived from an EMBL/GenBank/DDBJ whole genome shotgun (WGS) entry which is preliminary data.</text>
</comment>
<sequence>MKKLHNKVAIITGANSGIGLATAKLYLKEGAKVVLSGRRQEALDEVATELEGDFITVTADVSIAEDNKRLIKEATNKYGNIDILFLNAGVVLAPTPTHEITEKHYDEIFNINVKGPILAIKEALPYINDAGTILFNNSVVTQRGFDGLGIYSATKGALRAYQRVLTSEVKTRGIRVNSIAPGPITTPIFDKMGLPKDTTAEMGKGFAQRVPLGRFGTSEEVAKSALFLASDDASYINGIELEVDGGLSQI</sequence>
<dbReference type="InterPro" id="IPR002347">
    <property type="entry name" value="SDR_fam"/>
</dbReference>
<dbReference type="NCBIfam" id="NF005559">
    <property type="entry name" value="PRK07231.1"/>
    <property type="match status" value="1"/>
</dbReference>
<keyword evidence="3" id="KW-1185">Reference proteome</keyword>
<dbReference type="FunFam" id="3.40.50.720:FF:000084">
    <property type="entry name" value="Short-chain dehydrogenase reductase"/>
    <property type="match status" value="1"/>
</dbReference>
<gene>
    <name evidence="2" type="ORF">AWE51_01360</name>
</gene>